<feature type="region of interest" description="Disordered" evidence="1">
    <location>
        <begin position="1"/>
        <end position="177"/>
    </location>
</feature>
<feature type="compositionally biased region" description="Low complexity" evidence="1">
    <location>
        <begin position="464"/>
        <end position="477"/>
    </location>
</feature>
<dbReference type="Proteomes" id="UP000325313">
    <property type="component" value="Unassembled WGS sequence"/>
</dbReference>
<protein>
    <submittedName>
        <fullName evidence="2">Uncharacterized protein</fullName>
    </submittedName>
</protein>
<feature type="region of interest" description="Disordered" evidence="1">
    <location>
        <begin position="196"/>
        <end position="314"/>
    </location>
</feature>
<accession>A0A5B0RZY6</accession>
<dbReference type="InterPro" id="IPR028322">
    <property type="entry name" value="PNRC-like_rgn"/>
</dbReference>
<evidence type="ECO:0000256" key="1">
    <source>
        <dbReference type="SAM" id="MobiDB-lite"/>
    </source>
</evidence>
<dbReference type="AlphaFoldDB" id="A0A5B0RZY6"/>
<gene>
    <name evidence="2" type="ORF">PGTUg99_007279</name>
</gene>
<sequence length="689" mass="74665">MPRLHSVSQYHSQPSIKQSPGSNMSPLPLLHLNPRTSPLKSRPATPVHFQNPACQASKPRHSAPEHLNRSKSALRPASVNSSRPKHPLKSGDESQLAVPIQSIPTPPSTTKTSNRKPTSKRSRKPREGTTSPPPALQPVSHLYNLSFPEPHQSSIESPDRLNNPSPTPQTSEAASKRQVLSLTDFCDQLTVQVHDQSFEVTPSKCSRNSKKKPSNRKSKKGGQRRAPICPQLSDSEDVLTLDHPMFIPHESPSRSGTPTPIKIPESPVPYNGSTLILDDAQLASSPAATKPSSTSGISSRRPSASAVSLPPRQHVRAKSVASIFDLDKLPSPCKSRDVKDDWDMPHAAPAQGLTWQQMEKKLNKTVPSAPTSGHLAQKLAQHEFKSSTGNCVSSKPNTKETSTRRHRTPLARTSSASTLTQPTTSNPKTNNSSRSDDESAMTWQQSILRPSLRHTLLASRSDQSVNTSESKSSNTKNAALTGVKTPIKATCAPRKAGVTSAAKPRTSGPPASSNKRRNSLSSTRNSTVQPLENTPIHEKSRSLGLKSGDNIFSEWKSFTNSDDEKVAQPIFSNPLPILGAQIDYNTPNRRHAKSYTHQPTGFPHHLVQQSSQPNNSAPVFSHIHDSKDIKVMTPSKPRSTSEDLYLAATPGSKLSSPALRAAFMYAGPQFHNSPCPAALPAPKFSFGSA</sequence>
<evidence type="ECO:0000313" key="2">
    <source>
        <dbReference type="EMBL" id="KAA1130074.1"/>
    </source>
</evidence>
<feature type="compositionally biased region" description="Basic residues" evidence="1">
    <location>
        <begin position="113"/>
        <end position="124"/>
    </location>
</feature>
<feature type="compositionally biased region" description="Basic residues" evidence="1">
    <location>
        <begin position="207"/>
        <end position="223"/>
    </location>
</feature>
<organism evidence="2 3">
    <name type="scientific">Puccinia graminis f. sp. tritici</name>
    <dbReference type="NCBI Taxonomy" id="56615"/>
    <lineage>
        <taxon>Eukaryota</taxon>
        <taxon>Fungi</taxon>
        <taxon>Dikarya</taxon>
        <taxon>Basidiomycota</taxon>
        <taxon>Pucciniomycotina</taxon>
        <taxon>Pucciniomycetes</taxon>
        <taxon>Pucciniales</taxon>
        <taxon>Pucciniaceae</taxon>
        <taxon>Puccinia</taxon>
    </lineage>
</organism>
<evidence type="ECO:0000313" key="3">
    <source>
        <dbReference type="Proteomes" id="UP000325313"/>
    </source>
</evidence>
<name>A0A5B0RZY6_PUCGR</name>
<feature type="compositionally biased region" description="Polar residues" evidence="1">
    <location>
        <begin position="386"/>
        <end position="396"/>
    </location>
</feature>
<feature type="compositionally biased region" description="Polar residues" evidence="1">
    <location>
        <begin position="411"/>
        <end position="433"/>
    </location>
</feature>
<comment type="caution">
    <text evidence="2">The sequence shown here is derived from an EMBL/GenBank/DDBJ whole genome shotgun (WGS) entry which is preliminary data.</text>
</comment>
<proteinExistence type="predicted"/>
<dbReference type="GO" id="GO:0016071">
    <property type="term" value="P:mRNA metabolic process"/>
    <property type="evidence" value="ECO:0007669"/>
    <property type="project" value="UniProtKB-ARBA"/>
</dbReference>
<feature type="compositionally biased region" description="Polar residues" evidence="1">
    <location>
        <begin position="1"/>
        <end position="25"/>
    </location>
</feature>
<dbReference type="EMBL" id="VDEP01000113">
    <property type="protein sequence ID" value="KAA1130074.1"/>
    <property type="molecule type" value="Genomic_DNA"/>
</dbReference>
<feature type="compositionally biased region" description="Polar residues" evidence="1">
    <location>
        <begin position="151"/>
        <end position="177"/>
    </location>
</feature>
<feature type="compositionally biased region" description="Low complexity" evidence="1">
    <location>
        <begin position="283"/>
        <end position="306"/>
    </location>
</feature>
<feature type="region of interest" description="Disordered" evidence="1">
    <location>
        <begin position="459"/>
        <end position="542"/>
    </location>
</feature>
<feature type="region of interest" description="Disordered" evidence="1">
    <location>
        <begin position="380"/>
        <end position="442"/>
    </location>
</feature>
<reference evidence="2 3" key="1">
    <citation type="submission" date="2019-05" db="EMBL/GenBank/DDBJ databases">
        <title>Emergence of the Ug99 lineage of the wheat stem rust pathogen through somatic hybridization.</title>
        <authorList>
            <person name="Li F."/>
            <person name="Upadhyaya N.M."/>
            <person name="Sperschneider J."/>
            <person name="Matny O."/>
            <person name="Nguyen-Phuc H."/>
            <person name="Mago R."/>
            <person name="Raley C."/>
            <person name="Miller M.E."/>
            <person name="Silverstein K.A.T."/>
            <person name="Henningsen E."/>
            <person name="Hirsch C.D."/>
            <person name="Visser B."/>
            <person name="Pretorius Z.A."/>
            <person name="Steffenson B.J."/>
            <person name="Schwessinger B."/>
            <person name="Dodds P.N."/>
            <person name="Figueroa M."/>
        </authorList>
    </citation>
    <scope>NUCLEOTIDE SEQUENCE [LARGE SCALE GENOMIC DNA]</scope>
    <source>
        <strain evidence="2 3">Ug99</strain>
    </source>
</reference>
<dbReference type="Pfam" id="PF15365">
    <property type="entry name" value="PNRC"/>
    <property type="match status" value="1"/>
</dbReference>